<evidence type="ECO:0000313" key="5">
    <source>
        <dbReference type="EMBL" id="NYZ21767.1"/>
    </source>
</evidence>
<accession>A0ABX2TBP6</accession>
<comment type="similarity">
    <text evidence="2">Belongs to the pterin-4-alpha-carbinolamine dehydratase family.</text>
</comment>
<dbReference type="InterPro" id="IPR001533">
    <property type="entry name" value="Pterin_deHydtase"/>
</dbReference>
<proteinExistence type="inferred from homology"/>
<keyword evidence="6" id="KW-1185">Reference proteome</keyword>
<dbReference type="Proteomes" id="UP000584642">
    <property type="component" value="Unassembled WGS sequence"/>
</dbReference>
<comment type="catalytic activity">
    <reaction evidence="1">
        <text>(4aS,6R)-4a-hydroxy-L-erythro-5,6,7,8-tetrahydrobiopterin = (6R)-L-erythro-6,7-dihydrobiopterin + H2O</text>
        <dbReference type="Rhea" id="RHEA:11920"/>
        <dbReference type="ChEBI" id="CHEBI:15377"/>
        <dbReference type="ChEBI" id="CHEBI:15642"/>
        <dbReference type="ChEBI" id="CHEBI:43120"/>
        <dbReference type="EC" id="4.2.1.96"/>
    </reaction>
</comment>
<dbReference type="PANTHER" id="PTHR42805">
    <property type="entry name" value="PTERIN-4-ALPHA-CARBINOLAMINE DEHYDRATASE-RELATED"/>
    <property type="match status" value="1"/>
</dbReference>
<dbReference type="InterPro" id="IPR050376">
    <property type="entry name" value="Pterin-4-alpha-carb_dehyd"/>
</dbReference>
<keyword evidence="4" id="KW-0456">Lyase</keyword>
<evidence type="ECO:0000256" key="4">
    <source>
        <dbReference type="ARBA" id="ARBA00023239"/>
    </source>
</evidence>
<dbReference type="SUPFAM" id="SSF55248">
    <property type="entry name" value="PCD-like"/>
    <property type="match status" value="1"/>
</dbReference>
<evidence type="ECO:0000256" key="3">
    <source>
        <dbReference type="ARBA" id="ARBA00013252"/>
    </source>
</evidence>
<dbReference type="Gene3D" id="3.30.1360.20">
    <property type="entry name" value="Transcriptional coactivator/pterin dehydratase"/>
    <property type="match status" value="1"/>
</dbReference>
<protein>
    <recommendedName>
        <fullName evidence="3">4a-hydroxytetrahydrobiopterin dehydratase</fullName>
        <ecNumber evidence="3">4.2.1.96</ecNumber>
    </recommendedName>
</protein>
<name>A0ABX2TBP6_9PROT</name>
<organism evidence="5 6">
    <name type="scientific">Azospirillum oleiclasticum</name>
    <dbReference type="NCBI Taxonomy" id="2735135"/>
    <lineage>
        <taxon>Bacteria</taxon>
        <taxon>Pseudomonadati</taxon>
        <taxon>Pseudomonadota</taxon>
        <taxon>Alphaproteobacteria</taxon>
        <taxon>Rhodospirillales</taxon>
        <taxon>Azospirillaceae</taxon>
        <taxon>Azospirillum</taxon>
    </lineage>
</organism>
<comment type="caution">
    <text evidence="5">The sequence shown here is derived from an EMBL/GenBank/DDBJ whole genome shotgun (WGS) entry which is preliminary data.</text>
</comment>
<dbReference type="InterPro" id="IPR036428">
    <property type="entry name" value="PCD_sf"/>
</dbReference>
<dbReference type="EMBL" id="JABFDB010000013">
    <property type="protein sequence ID" value="NYZ21767.1"/>
    <property type="molecule type" value="Genomic_DNA"/>
</dbReference>
<evidence type="ECO:0000256" key="2">
    <source>
        <dbReference type="ARBA" id="ARBA00006472"/>
    </source>
</evidence>
<reference evidence="5 6" key="1">
    <citation type="submission" date="2020-05" db="EMBL/GenBank/DDBJ databases">
        <title>Azospirillum oleiclasticum sp. nov, a nitrogen-fixing and heavy crude oil-emulsifying bacterium isolated from the crude oil of Yumen Oilfield.</title>
        <authorList>
            <person name="Wu D."/>
            <person name="Cai M."/>
            <person name="Zhang X."/>
        </authorList>
    </citation>
    <scope>NUCLEOTIDE SEQUENCE [LARGE SCALE GENOMIC DNA]</scope>
    <source>
        <strain evidence="5 6">ROY-1-1-2</strain>
    </source>
</reference>
<evidence type="ECO:0000256" key="1">
    <source>
        <dbReference type="ARBA" id="ARBA00001554"/>
    </source>
</evidence>
<sequence length="134" mass="14520">MTAEATDLAAKTCEPCRGGIPPMDREMAETYLVQVPGWSLGSDPDHLVRTFKFGDFAAAQDFAVRVGGVCEAEGHHADINYGWGYCTVKFWTHKIRGLHENDFVMAAKVNGLADTPYMPALASEGDVSPTARKG</sequence>
<dbReference type="RefSeq" id="WP_180283539.1">
    <property type="nucleotide sequence ID" value="NZ_JABFDB010000013.1"/>
</dbReference>
<evidence type="ECO:0000313" key="6">
    <source>
        <dbReference type="Proteomes" id="UP000584642"/>
    </source>
</evidence>
<dbReference type="EC" id="4.2.1.96" evidence="3"/>
<gene>
    <name evidence="5" type="ORF">HND93_18795</name>
</gene>
<dbReference type="PANTHER" id="PTHR42805:SF1">
    <property type="entry name" value="PTERIN-4-ALPHA-CARBINOLAMINE DEHYDRATASE-RELATED"/>
    <property type="match status" value="1"/>
</dbReference>
<dbReference type="CDD" id="cd00913">
    <property type="entry name" value="PCD_DCoH_subfamily_a"/>
    <property type="match status" value="1"/>
</dbReference>
<dbReference type="Pfam" id="PF01329">
    <property type="entry name" value="Pterin_4a"/>
    <property type="match status" value="1"/>
</dbReference>